<reference evidence="4" key="1">
    <citation type="submission" date="2025-08" db="UniProtKB">
        <authorList>
            <consortium name="Ensembl"/>
        </authorList>
    </citation>
    <scope>IDENTIFICATION</scope>
</reference>
<dbReference type="PANTHER" id="PTHR24412">
    <property type="entry name" value="KELCH PROTEIN"/>
    <property type="match status" value="1"/>
</dbReference>
<evidence type="ECO:0000256" key="1">
    <source>
        <dbReference type="ARBA" id="ARBA00022441"/>
    </source>
</evidence>
<dbReference type="OrthoDB" id="7956040at2759"/>
<dbReference type="PANTHER" id="PTHR24412:SF304">
    <property type="entry name" value="KELCH-LIKE PROTEIN 23"/>
    <property type="match status" value="1"/>
</dbReference>
<reference evidence="4" key="2">
    <citation type="submission" date="2025-09" db="UniProtKB">
        <authorList>
            <consortium name="Ensembl"/>
        </authorList>
    </citation>
    <scope>IDENTIFICATION</scope>
</reference>
<name>A0A8C5R905_9ANUR</name>
<keyword evidence="1" id="KW-0880">Kelch repeat</keyword>
<dbReference type="SMART" id="SM00875">
    <property type="entry name" value="BACK"/>
    <property type="match status" value="1"/>
</dbReference>
<dbReference type="InterPro" id="IPR011333">
    <property type="entry name" value="SKP1/BTB/POZ_sf"/>
</dbReference>
<dbReference type="Pfam" id="PF07707">
    <property type="entry name" value="BACK"/>
    <property type="match status" value="1"/>
</dbReference>
<sequence length="559" mass="63680">MTMKNQDDYCFIYNDQTHHVDFLDSFRTFYKEGLFTDVTLVSSCGEVFQCHKAALAACSHYFKVMFTADMKERSNSQVKLSGVDRNILEALLNYTYTSQIGITSKNVQCLLQAADQLRFISVKDACEQFLVRHLDVDNCLGMHSFAEFHVCPQLEKESRRVIVSRFEDVSAQDEFVEVGFEKLVYILTQENLNALKEQTLLKSISRWIGHDAGKRVGYLHDLLRCVKIKVDDNYLRSSLELQKKHSLNENKIMSLLYYSLRAQTQNVSKRSTANMFVIGGYYWHPLSEVHVWDPVGNNWIQGADMPDHARESYSATSLGPHIYITGGYRTDNIEALDTMWIYNVETDEWTEGCPMLQARYYHCSVTLGGCVYALGGYRKGAPSQEAEVYDPLKKKWYPIADMIKGVGNATACVLHDVIYVSGGHYGYRGSCTYDKIQSFRLDLNEWSILSVCPHPEYGLCSVALENKLYLVGGQTTTTDCYDLENNVWTEMSPTIERRMECGAAIINGFIYITGGYSYSKGTYLQSIEKYNPKLDKWELVGNLPGPMRSHGCVCVYNVQ</sequence>
<evidence type="ECO:0000313" key="5">
    <source>
        <dbReference type="Proteomes" id="UP000694569"/>
    </source>
</evidence>
<keyword evidence="5" id="KW-1185">Reference proteome</keyword>
<feature type="domain" description="BTB" evidence="3">
    <location>
        <begin position="36"/>
        <end position="104"/>
    </location>
</feature>
<evidence type="ECO:0000259" key="3">
    <source>
        <dbReference type="PROSITE" id="PS50097"/>
    </source>
</evidence>
<dbReference type="Pfam" id="PF24681">
    <property type="entry name" value="Kelch_KLHDC2_KLHL20_DRC7"/>
    <property type="match status" value="1"/>
</dbReference>
<dbReference type="Ensembl" id="ENSLLET00000051351.1">
    <property type="protein sequence ID" value="ENSLLEP00000049427.1"/>
    <property type="gene ID" value="ENSLLEG00000031119.1"/>
</dbReference>
<dbReference type="PROSITE" id="PS50097">
    <property type="entry name" value="BTB"/>
    <property type="match status" value="1"/>
</dbReference>
<dbReference type="InterPro" id="IPR011705">
    <property type="entry name" value="BACK"/>
</dbReference>
<dbReference type="SUPFAM" id="SSF117281">
    <property type="entry name" value="Kelch motif"/>
    <property type="match status" value="1"/>
</dbReference>
<dbReference type="InterPro" id="IPR017096">
    <property type="entry name" value="BTB-kelch_protein"/>
</dbReference>
<dbReference type="Gene3D" id="2.120.10.80">
    <property type="entry name" value="Kelch-type beta propeller"/>
    <property type="match status" value="2"/>
</dbReference>
<dbReference type="InterPro" id="IPR000210">
    <property type="entry name" value="BTB/POZ_dom"/>
</dbReference>
<dbReference type="SUPFAM" id="SSF54695">
    <property type="entry name" value="POZ domain"/>
    <property type="match status" value="1"/>
</dbReference>
<dbReference type="SMART" id="SM00225">
    <property type="entry name" value="BTB"/>
    <property type="match status" value="1"/>
</dbReference>
<organism evidence="4 5">
    <name type="scientific">Leptobrachium leishanense</name>
    <name type="common">Leishan spiny toad</name>
    <dbReference type="NCBI Taxonomy" id="445787"/>
    <lineage>
        <taxon>Eukaryota</taxon>
        <taxon>Metazoa</taxon>
        <taxon>Chordata</taxon>
        <taxon>Craniata</taxon>
        <taxon>Vertebrata</taxon>
        <taxon>Euteleostomi</taxon>
        <taxon>Amphibia</taxon>
        <taxon>Batrachia</taxon>
        <taxon>Anura</taxon>
        <taxon>Pelobatoidea</taxon>
        <taxon>Megophryidae</taxon>
        <taxon>Leptobrachium</taxon>
    </lineage>
</organism>
<protein>
    <submittedName>
        <fullName evidence="4">Kelch like family member 23</fullName>
    </submittedName>
</protein>
<dbReference type="AlphaFoldDB" id="A0A8C5R905"/>
<gene>
    <name evidence="4" type="primary">KLHL23</name>
</gene>
<dbReference type="InterPro" id="IPR015915">
    <property type="entry name" value="Kelch-typ_b-propeller"/>
</dbReference>
<accession>A0A8C5R905</accession>
<dbReference type="SMART" id="SM00612">
    <property type="entry name" value="Kelch"/>
    <property type="match status" value="6"/>
</dbReference>
<proteinExistence type="predicted"/>
<dbReference type="Proteomes" id="UP000694569">
    <property type="component" value="Unplaced"/>
</dbReference>
<dbReference type="GeneTree" id="ENSGT00940000159106"/>
<dbReference type="Gene3D" id="1.25.40.420">
    <property type="match status" value="1"/>
</dbReference>
<evidence type="ECO:0000256" key="2">
    <source>
        <dbReference type="ARBA" id="ARBA00022737"/>
    </source>
</evidence>
<dbReference type="PIRSF" id="PIRSF037037">
    <property type="entry name" value="Kelch-like_protein_gigaxonin"/>
    <property type="match status" value="1"/>
</dbReference>
<evidence type="ECO:0000313" key="4">
    <source>
        <dbReference type="Ensembl" id="ENSLLEP00000049427.1"/>
    </source>
</evidence>
<dbReference type="Pfam" id="PF01344">
    <property type="entry name" value="Kelch_1"/>
    <property type="match status" value="1"/>
</dbReference>
<dbReference type="Pfam" id="PF00651">
    <property type="entry name" value="BTB"/>
    <property type="match status" value="1"/>
</dbReference>
<dbReference type="Gene3D" id="3.30.710.10">
    <property type="entry name" value="Potassium Channel Kv1.1, Chain A"/>
    <property type="match status" value="1"/>
</dbReference>
<keyword evidence="2" id="KW-0677">Repeat</keyword>
<dbReference type="InterPro" id="IPR006652">
    <property type="entry name" value="Kelch_1"/>
</dbReference>